<dbReference type="GO" id="GO:0005886">
    <property type="term" value="C:plasma membrane"/>
    <property type="evidence" value="ECO:0007669"/>
    <property type="project" value="TreeGrafter"/>
</dbReference>
<reference evidence="2" key="2">
    <citation type="submission" date="2021-04" db="EMBL/GenBank/DDBJ databases">
        <authorList>
            <person name="Gilroy R."/>
        </authorList>
    </citation>
    <scope>NUCLEOTIDE SEQUENCE</scope>
    <source>
        <strain evidence="2">CHK160-9182</strain>
    </source>
</reference>
<proteinExistence type="predicted"/>
<dbReference type="Gene3D" id="3.40.50.620">
    <property type="entry name" value="HUPs"/>
    <property type="match status" value="1"/>
</dbReference>
<dbReference type="CDD" id="cd06259">
    <property type="entry name" value="YdcF-like"/>
    <property type="match status" value="1"/>
</dbReference>
<comment type="caution">
    <text evidence="2">The sequence shown here is derived from an EMBL/GenBank/DDBJ whole genome shotgun (WGS) entry which is preliminary data.</text>
</comment>
<dbReference type="GO" id="GO:0043164">
    <property type="term" value="P:Gram-negative-bacterium-type cell wall biogenesis"/>
    <property type="evidence" value="ECO:0007669"/>
    <property type="project" value="TreeGrafter"/>
</dbReference>
<feature type="domain" description="DUF218" evidence="1">
    <location>
        <begin position="9"/>
        <end position="155"/>
    </location>
</feature>
<dbReference type="InterPro" id="IPR003848">
    <property type="entry name" value="DUF218"/>
</dbReference>
<dbReference type="Proteomes" id="UP000823934">
    <property type="component" value="Unassembled WGS sequence"/>
</dbReference>
<dbReference type="InterPro" id="IPR014729">
    <property type="entry name" value="Rossmann-like_a/b/a_fold"/>
</dbReference>
<organism evidence="2 3">
    <name type="scientific">Candidatus Ignatzschineria merdigallinarum</name>
    <dbReference type="NCBI Taxonomy" id="2838621"/>
    <lineage>
        <taxon>Bacteria</taxon>
        <taxon>Pseudomonadati</taxon>
        <taxon>Pseudomonadota</taxon>
        <taxon>Gammaproteobacteria</taxon>
        <taxon>Cardiobacteriales</taxon>
        <taxon>Ignatzschineriaceae</taxon>
        <taxon>Ignatzschineria</taxon>
    </lineage>
</organism>
<dbReference type="PANTHER" id="PTHR30336:SF4">
    <property type="entry name" value="ENVELOPE BIOGENESIS FACTOR ELYC"/>
    <property type="match status" value="1"/>
</dbReference>
<dbReference type="GO" id="GO:0000270">
    <property type="term" value="P:peptidoglycan metabolic process"/>
    <property type="evidence" value="ECO:0007669"/>
    <property type="project" value="TreeGrafter"/>
</dbReference>
<reference evidence="2" key="1">
    <citation type="journal article" date="2021" name="PeerJ">
        <title>Extensive microbial diversity within the chicken gut microbiome revealed by metagenomics and culture.</title>
        <authorList>
            <person name="Gilroy R."/>
            <person name="Ravi A."/>
            <person name="Getino M."/>
            <person name="Pursley I."/>
            <person name="Horton D.L."/>
            <person name="Alikhan N.F."/>
            <person name="Baker D."/>
            <person name="Gharbi K."/>
            <person name="Hall N."/>
            <person name="Watson M."/>
            <person name="Adriaenssens E.M."/>
            <person name="Foster-Nyarko E."/>
            <person name="Jarju S."/>
            <person name="Secka A."/>
            <person name="Antonio M."/>
            <person name="Oren A."/>
            <person name="Chaudhuri R.R."/>
            <person name="La Ragione R."/>
            <person name="Hildebrand F."/>
            <person name="Pallen M.J."/>
        </authorList>
    </citation>
    <scope>NUCLEOTIDE SEQUENCE</scope>
    <source>
        <strain evidence="2">CHK160-9182</strain>
    </source>
</reference>
<evidence type="ECO:0000313" key="2">
    <source>
        <dbReference type="EMBL" id="HIW07297.1"/>
    </source>
</evidence>
<dbReference type="PANTHER" id="PTHR30336">
    <property type="entry name" value="INNER MEMBRANE PROTEIN, PROBABLE PERMEASE"/>
    <property type="match status" value="1"/>
</dbReference>
<evidence type="ECO:0000259" key="1">
    <source>
        <dbReference type="Pfam" id="PF02698"/>
    </source>
</evidence>
<dbReference type="EMBL" id="DXHP01000183">
    <property type="protein sequence ID" value="HIW07297.1"/>
    <property type="molecule type" value="Genomic_DNA"/>
</dbReference>
<name>A0A9D1Q652_9GAMM</name>
<accession>A0A9D1Q652</accession>
<dbReference type="InterPro" id="IPR051599">
    <property type="entry name" value="Cell_Envelope_Assoc"/>
</dbReference>
<dbReference type="Pfam" id="PF02698">
    <property type="entry name" value="DUF218"/>
    <property type="match status" value="1"/>
</dbReference>
<gene>
    <name evidence="2" type="ORF">H9889_08255</name>
</gene>
<sequence length="192" mass="21401">MAIFLFISIIVLGNALIYYQNRQYSPAKNADSLIILGAHIEGNPLRPSLMLQYRLDRAVEYWRNNPNVMIVTTGGKTPGYSQSEANVMKTYLIQQGVPAAQILLEETSTRTAHQFINAQKVLQNAGKPISETVIITNDFHLPRSMMLAKRSGLPSLSGFAGKTPQDSGSQITAHIREPLAYLNSWLFDWPKP</sequence>
<dbReference type="AlphaFoldDB" id="A0A9D1Q652"/>
<protein>
    <submittedName>
        <fullName evidence="2">YdcF family protein</fullName>
    </submittedName>
</protein>
<evidence type="ECO:0000313" key="3">
    <source>
        <dbReference type="Proteomes" id="UP000823934"/>
    </source>
</evidence>